<evidence type="ECO:0000259" key="15">
    <source>
        <dbReference type="Pfam" id="PF20750"/>
    </source>
</evidence>
<evidence type="ECO:0000259" key="14">
    <source>
        <dbReference type="Pfam" id="PF04928"/>
    </source>
</evidence>
<dbReference type="Gene3D" id="3.30.460.10">
    <property type="entry name" value="Beta Polymerase, domain 2"/>
    <property type="match status" value="1"/>
</dbReference>
<dbReference type="EC" id="2.7.7.19" evidence="5"/>
<dbReference type="Pfam" id="PF20750">
    <property type="entry name" value="PAP_NTPase"/>
    <property type="match status" value="1"/>
</dbReference>
<name>A0A8H7U718_MORIS</name>
<dbReference type="InterPro" id="IPR007010">
    <property type="entry name" value="PolA_pol_RNA-bd_dom"/>
</dbReference>
<dbReference type="Gene3D" id="1.10.1410.10">
    <property type="match status" value="1"/>
</dbReference>
<dbReference type="Pfam" id="PF04928">
    <property type="entry name" value="PAP_central"/>
    <property type="match status" value="1"/>
</dbReference>
<dbReference type="GO" id="GO:0006397">
    <property type="term" value="P:mRNA processing"/>
    <property type="evidence" value="ECO:0007669"/>
    <property type="project" value="UniProtKB-KW"/>
</dbReference>
<evidence type="ECO:0000256" key="3">
    <source>
        <dbReference type="ARBA" id="ARBA00004123"/>
    </source>
</evidence>
<organism evidence="16 17">
    <name type="scientific">Mortierella isabellina</name>
    <name type="common">Filamentous fungus</name>
    <name type="synonym">Umbelopsis isabellina</name>
    <dbReference type="NCBI Taxonomy" id="91625"/>
    <lineage>
        <taxon>Eukaryota</taxon>
        <taxon>Fungi</taxon>
        <taxon>Fungi incertae sedis</taxon>
        <taxon>Mucoromycota</taxon>
        <taxon>Mucoromycotina</taxon>
        <taxon>Umbelopsidomycetes</taxon>
        <taxon>Umbelopsidales</taxon>
        <taxon>Umbelopsidaceae</taxon>
        <taxon>Umbelopsis</taxon>
    </lineage>
</organism>
<keyword evidence="10" id="KW-0067">ATP-binding</keyword>
<evidence type="ECO:0000256" key="10">
    <source>
        <dbReference type="ARBA" id="ARBA00022840"/>
    </source>
</evidence>
<protein>
    <recommendedName>
        <fullName evidence="5">polynucleotide adenylyltransferase</fullName>
        <ecNumber evidence="5">2.7.7.19</ecNumber>
    </recommendedName>
</protein>
<evidence type="ECO:0000313" key="17">
    <source>
        <dbReference type="Proteomes" id="UP000654370"/>
    </source>
</evidence>
<dbReference type="GO" id="GO:0005634">
    <property type="term" value="C:nucleus"/>
    <property type="evidence" value="ECO:0007669"/>
    <property type="project" value="UniProtKB-SubCell"/>
</dbReference>
<keyword evidence="7" id="KW-0808">Transferase</keyword>
<dbReference type="GO" id="GO:0003723">
    <property type="term" value="F:RNA binding"/>
    <property type="evidence" value="ECO:0007669"/>
    <property type="project" value="InterPro"/>
</dbReference>
<comment type="cofactor">
    <cofactor evidence="1">
        <name>Mn(2+)</name>
        <dbReference type="ChEBI" id="CHEBI:29035"/>
    </cofactor>
</comment>
<keyword evidence="11" id="KW-0460">Magnesium</keyword>
<evidence type="ECO:0000256" key="1">
    <source>
        <dbReference type="ARBA" id="ARBA00001936"/>
    </source>
</evidence>
<dbReference type="PANTHER" id="PTHR10682">
    <property type="entry name" value="POLY A POLYMERASE"/>
    <property type="match status" value="1"/>
</dbReference>
<keyword evidence="12" id="KW-0539">Nucleus</keyword>
<dbReference type="AlphaFoldDB" id="A0A8H7U718"/>
<gene>
    <name evidence="16" type="ORF">INT43_000123</name>
</gene>
<evidence type="ECO:0000256" key="8">
    <source>
        <dbReference type="ARBA" id="ARBA00022723"/>
    </source>
</evidence>
<evidence type="ECO:0000256" key="5">
    <source>
        <dbReference type="ARBA" id="ARBA00012388"/>
    </source>
</evidence>
<feature type="domain" description="Poly(A) polymerase RNA-binding" evidence="13">
    <location>
        <begin position="329"/>
        <end position="479"/>
    </location>
</feature>
<feature type="domain" description="Poly(A) polymerase nucleotidyltransferase" evidence="15">
    <location>
        <begin position="6"/>
        <end position="169"/>
    </location>
</feature>
<dbReference type="SUPFAM" id="SSF55003">
    <property type="entry name" value="PAP/Archaeal CCA-adding enzyme, C-terminal domain"/>
    <property type="match status" value="1"/>
</dbReference>
<dbReference type="CDD" id="cd05402">
    <property type="entry name" value="NT_PAP_TUTase"/>
    <property type="match status" value="1"/>
</dbReference>
<evidence type="ECO:0000313" key="16">
    <source>
        <dbReference type="EMBL" id="KAG2172776.1"/>
    </source>
</evidence>
<dbReference type="OrthoDB" id="10263155at2759"/>
<dbReference type="GO" id="GO:0005524">
    <property type="term" value="F:ATP binding"/>
    <property type="evidence" value="ECO:0007669"/>
    <property type="project" value="UniProtKB-KW"/>
</dbReference>
<evidence type="ECO:0000256" key="9">
    <source>
        <dbReference type="ARBA" id="ARBA00022741"/>
    </source>
</evidence>
<evidence type="ECO:0000256" key="7">
    <source>
        <dbReference type="ARBA" id="ARBA00022679"/>
    </source>
</evidence>
<dbReference type="GO" id="GO:0046872">
    <property type="term" value="F:metal ion binding"/>
    <property type="evidence" value="ECO:0007669"/>
    <property type="project" value="UniProtKB-KW"/>
</dbReference>
<dbReference type="SUPFAM" id="SSF81631">
    <property type="entry name" value="PAP/OAS1 substrate-binding domain"/>
    <property type="match status" value="1"/>
</dbReference>
<dbReference type="EMBL" id="JAEPQZ010000016">
    <property type="protein sequence ID" value="KAG2172776.1"/>
    <property type="molecule type" value="Genomic_DNA"/>
</dbReference>
<dbReference type="GO" id="GO:0031123">
    <property type="term" value="P:RNA 3'-end processing"/>
    <property type="evidence" value="ECO:0007669"/>
    <property type="project" value="InterPro"/>
</dbReference>
<dbReference type="GO" id="GO:1990817">
    <property type="term" value="F:poly(A) RNA polymerase activity"/>
    <property type="evidence" value="ECO:0007669"/>
    <property type="project" value="UniProtKB-EC"/>
</dbReference>
<sequence length="479" mass="54730">MASAWIDHLQRQGILEDQHVEKKRTVICQHVQQIADIVTTKLANAYNVRHQPCRVMPFGSYALGAHLKESDMDLVCFAPWQLQRHDIFKGMAQQLRQVDSISALEIVERAPVPIIKFIYDESIPVDISFARIHALSLTPMVNILDDQVLDGIEEVDCRSLDGPRVHHLIESKVAVDDKPAFCAALRCIKHWAMQRGIYGKPMGYLNGGTWALLLCKTYMEIAGSRHVDSLLYAFFNQWAKWSWPKPVLLDKLHDLHGSSTTFNDLMEFQQDVMPILTPCYPYKSSNPYATYSTVKIMTRELIRASNIMNAYIRNEQASLIPKLFKPSNFYRQYKHYLNIVLCSDHVSKRQDRFKGKLAACIPKLIELVEQSPRIILAHPWTAARTSVYNYSTLEEKADVQRGVLVNDPRSYYMSGELNPGELYRLDYYVALELAPEHSTTGHNDNVVDLSSSINTFIQETKEKILLRDRSASLAVTSVK</sequence>
<comment type="similarity">
    <text evidence="4">Belongs to the poly(A) polymerase family.</text>
</comment>
<dbReference type="InterPro" id="IPR043519">
    <property type="entry name" value="NT_sf"/>
</dbReference>
<feature type="non-terminal residue" evidence="16">
    <location>
        <position position="1"/>
    </location>
</feature>
<evidence type="ECO:0000256" key="2">
    <source>
        <dbReference type="ARBA" id="ARBA00001946"/>
    </source>
</evidence>
<evidence type="ECO:0000259" key="13">
    <source>
        <dbReference type="Pfam" id="PF04926"/>
    </source>
</evidence>
<keyword evidence="17" id="KW-1185">Reference proteome</keyword>
<keyword evidence="8" id="KW-0479">Metal-binding</keyword>
<feature type="domain" description="Poly(A) polymerase central" evidence="14">
    <location>
        <begin position="181"/>
        <end position="316"/>
    </location>
</feature>
<evidence type="ECO:0000256" key="11">
    <source>
        <dbReference type="ARBA" id="ARBA00022842"/>
    </source>
</evidence>
<reference evidence="16" key="1">
    <citation type="submission" date="2020-12" db="EMBL/GenBank/DDBJ databases">
        <title>Metabolic potential, ecology and presence of endohyphal bacteria is reflected in genomic diversity of Mucoromycotina.</title>
        <authorList>
            <person name="Muszewska A."/>
            <person name="Okrasinska A."/>
            <person name="Steczkiewicz K."/>
            <person name="Drgas O."/>
            <person name="Orlowska M."/>
            <person name="Perlinska-Lenart U."/>
            <person name="Aleksandrzak-Piekarczyk T."/>
            <person name="Szatraj K."/>
            <person name="Zielenkiewicz U."/>
            <person name="Pilsyk S."/>
            <person name="Malc E."/>
            <person name="Mieczkowski P."/>
            <person name="Kruszewska J.S."/>
            <person name="Biernat P."/>
            <person name="Pawlowska J."/>
        </authorList>
    </citation>
    <scope>NUCLEOTIDE SEQUENCE</scope>
    <source>
        <strain evidence="16">WA0000067209</strain>
    </source>
</reference>
<evidence type="ECO:0000256" key="6">
    <source>
        <dbReference type="ARBA" id="ARBA00022664"/>
    </source>
</evidence>
<comment type="caution">
    <text evidence="16">The sequence shown here is derived from an EMBL/GenBank/DDBJ whole genome shotgun (WGS) entry which is preliminary data.</text>
</comment>
<proteinExistence type="inferred from homology"/>
<dbReference type="SUPFAM" id="SSF81301">
    <property type="entry name" value="Nucleotidyltransferase"/>
    <property type="match status" value="1"/>
</dbReference>
<dbReference type="InterPro" id="IPR007012">
    <property type="entry name" value="PolA_pol_cen_dom"/>
</dbReference>
<evidence type="ECO:0000256" key="4">
    <source>
        <dbReference type="ARBA" id="ARBA00010912"/>
    </source>
</evidence>
<comment type="subcellular location">
    <subcellularLocation>
        <location evidence="3">Nucleus</location>
    </subcellularLocation>
</comment>
<comment type="cofactor">
    <cofactor evidence="2">
        <name>Mg(2+)</name>
        <dbReference type="ChEBI" id="CHEBI:18420"/>
    </cofactor>
</comment>
<dbReference type="InterPro" id="IPR011068">
    <property type="entry name" value="NuclTrfase_I-like_C"/>
</dbReference>
<keyword evidence="6" id="KW-0507">mRNA processing</keyword>
<evidence type="ECO:0000256" key="12">
    <source>
        <dbReference type="ARBA" id="ARBA00023242"/>
    </source>
</evidence>
<dbReference type="InterPro" id="IPR048840">
    <property type="entry name" value="PolA_pol_NTPase"/>
</dbReference>
<accession>A0A8H7U718</accession>
<dbReference type="PANTHER" id="PTHR10682:SF10">
    <property type="entry name" value="POLYNUCLEOTIDE ADENYLYLTRANSFERASE"/>
    <property type="match status" value="1"/>
</dbReference>
<dbReference type="Gene3D" id="3.30.70.590">
    <property type="entry name" value="Poly(A) polymerase predicted RNA binding domain"/>
    <property type="match status" value="1"/>
</dbReference>
<dbReference type="Proteomes" id="UP000654370">
    <property type="component" value="Unassembled WGS sequence"/>
</dbReference>
<dbReference type="Pfam" id="PF04926">
    <property type="entry name" value="PAP_RNA-bind"/>
    <property type="match status" value="1"/>
</dbReference>
<keyword evidence="9" id="KW-0547">Nucleotide-binding</keyword>